<evidence type="ECO:0000313" key="5">
    <source>
        <dbReference type="EMBL" id="OTP17706.1"/>
    </source>
</evidence>
<evidence type="ECO:0000313" key="7">
    <source>
        <dbReference type="Proteomes" id="UP000195141"/>
    </source>
</evidence>
<dbReference type="PANTHER" id="PTHR24198">
    <property type="entry name" value="ANKYRIN REPEAT AND PROTEIN KINASE DOMAIN-CONTAINING PROTEIN"/>
    <property type="match status" value="1"/>
</dbReference>
<evidence type="ECO:0000256" key="3">
    <source>
        <dbReference type="PROSITE-ProRule" id="PRU00023"/>
    </source>
</evidence>
<keyword evidence="1" id="KW-0677">Repeat</keyword>
<protein>
    <submittedName>
        <fullName evidence="5">Ankyrin repeat-containing protein</fullName>
    </submittedName>
</protein>
<reference evidence="6" key="3">
    <citation type="submission" date="2024-03" db="EMBL/GenBank/DDBJ databases">
        <title>The Genome Sequence of Enterococcus sp. DIV0242b.</title>
        <authorList>
            <consortium name="The Broad Institute Genomics Platform"/>
            <consortium name="The Broad Institute Microbial Omics Core"/>
            <consortium name="The Broad Institute Genomic Center for Infectious Diseases"/>
            <person name="Earl A."/>
            <person name="Manson A."/>
            <person name="Gilmore M."/>
            <person name="Schwartman J."/>
            <person name="Shea T."/>
            <person name="Abouelleil A."/>
            <person name="Cao P."/>
            <person name="Chapman S."/>
            <person name="Cusick C."/>
            <person name="Young S."/>
            <person name="Neafsey D."/>
            <person name="Nusbaum C."/>
            <person name="Birren B."/>
        </authorList>
    </citation>
    <scope>NUCLEOTIDE SEQUENCE</scope>
    <source>
        <strain evidence="6">9E7_DIV0242</strain>
    </source>
</reference>
<keyword evidence="7" id="KW-1185">Reference proteome</keyword>
<dbReference type="PROSITE" id="PS51257">
    <property type="entry name" value="PROKAR_LIPOPROTEIN"/>
    <property type="match status" value="1"/>
</dbReference>
<dbReference type="PROSITE" id="PS50088">
    <property type="entry name" value="ANK_REPEAT"/>
    <property type="match status" value="1"/>
</dbReference>
<dbReference type="Proteomes" id="UP000195141">
    <property type="component" value="Chromosome"/>
</dbReference>
<reference evidence="6" key="2">
    <citation type="submission" date="2017-05" db="EMBL/GenBank/DDBJ databases">
        <authorList>
            <consortium name="The Broad Institute Genomics Platform"/>
            <consortium name="The Broad Institute Genomic Center for Infectious Diseases"/>
            <person name="Earl A."/>
            <person name="Manson A."/>
            <person name="Schwartman J."/>
            <person name="Gilmore M."/>
            <person name="Abouelleil A."/>
            <person name="Cao P."/>
            <person name="Chapman S."/>
            <person name="Cusick C."/>
            <person name="Shea T."/>
            <person name="Young S."/>
            <person name="Neafsey D."/>
            <person name="Nusbaum C."/>
            <person name="Birren B."/>
        </authorList>
    </citation>
    <scope>NUCLEOTIDE SEQUENCE</scope>
    <source>
        <strain evidence="6">9E7_DIV0242</strain>
    </source>
</reference>
<dbReference type="EMBL" id="NGMM01000002">
    <property type="protein sequence ID" value="OTP17706.1"/>
    <property type="molecule type" value="Genomic_DNA"/>
</dbReference>
<feature type="repeat" description="ANK" evidence="3">
    <location>
        <begin position="108"/>
        <end position="140"/>
    </location>
</feature>
<evidence type="ECO:0000256" key="1">
    <source>
        <dbReference type="ARBA" id="ARBA00022737"/>
    </source>
</evidence>
<dbReference type="PANTHER" id="PTHR24198:SF165">
    <property type="entry name" value="ANKYRIN REPEAT-CONTAINING PROTEIN-RELATED"/>
    <property type="match status" value="1"/>
</dbReference>
<evidence type="ECO:0000256" key="2">
    <source>
        <dbReference type="ARBA" id="ARBA00023043"/>
    </source>
</evidence>
<reference evidence="5" key="1">
    <citation type="submission" date="2017-05" db="EMBL/GenBank/DDBJ databases">
        <title>The Genome Sequence of Enterococcus sp. 9E7_DIV0242.</title>
        <authorList>
            <consortium name="The Broad Institute Genomics Platform"/>
            <consortium name="The Broad Institute Genomic Center for Infectious Diseases"/>
            <person name="Earl A."/>
            <person name="Manson A."/>
            <person name="Schwartman J."/>
            <person name="Gilmore M."/>
            <person name="Abouelleil A."/>
            <person name="Cao P."/>
            <person name="Chapman S."/>
            <person name="Cusick C."/>
            <person name="Shea T."/>
            <person name="Young S."/>
            <person name="Neafsey D."/>
            <person name="Nusbaum C."/>
            <person name="Birren B."/>
        </authorList>
    </citation>
    <scope>NUCLEOTIDE SEQUENCE [LARGE SCALE GENOMIC DNA]</scope>
    <source>
        <strain evidence="5">9E7_DIV0242</strain>
    </source>
</reference>
<accession>A0A242K9R9</accession>
<keyword evidence="2 3" id="KW-0040">ANK repeat</keyword>
<evidence type="ECO:0000256" key="4">
    <source>
        <dbReference type="SAM" id="MobiDB-lite"/>
    </source>
</evidence>
<dbReference type="Gene3D" id="1.25.40.20">
    <property type="entry name" value="Ankyrin repeat-containing domain"/>
    <property type="match status" value="1"/>
</dbReference>
<feature type="compositionally biased region" description="Low complexity" evidence="4">
    <location>
        <begin position="38"/>
        <end position="61"/>
    </location>
</feature>
<sequence length="271" mass="29750">MKSRKGLLGLFSIFSVGTILLLGACQSQKVKPDASQVSTTRTSDSFSTTTTTTEPSSTTQTSEEKEVTQPVKNFEQGTLLAAAEQRNTDQIKEILQDPDYVIDEVDGENNTPLNIAVHNNDVEMTKALIDRGADINKQNNISDSPYLYAGAQGRTEILAYMLAHAEPNLSVHNRFGGNALIPAAEKGHIENVKLLLADGREDIDFQNNYGYTALIEAVGLREGTALYQEIVRVLMENGANQHITDNSGRTAMDYAEQNGYTEIRTILSEYN</sequence>
<dbReference type="SUPFAM" id="SSF48403">
    <property type="entry name" value="Ankyrin repeat"/>
    <property type="match status" value="1"/>
</dbReference>
<dbReference type="InterPro" id="IPR002110">
    <property type="entry name" value="Ankyrin_rpt"/>
</dbReference>
<dbReference type="Pfam" id="PF12796">
    <property type="entry name" value="Ank_2"/>
    <property type="match status" value="1"/>
</dbReference>
<dbReference type="SMART" id="SM00248">
    <property type="entry name" value="ANK"/>
    <property type="match status" value="4"/>
</dbReference>
<dbReference type="PROSITE" id="PS50297">
    <property type="entry name" value="ANK_REP_REGION"/>
    <property type="match status" value="1"/>
</dbReference>
<dbReference type="RefSeq" id="WP_170924753.1">
    <property type="nucleotide sequence ID" value="NZ_CP147247.1"/>
</dbReference>
<dbReference type="Pfam" id="PF13637">
    <property type="entry name" value="Ank_4"/>
    <property type="match status" value="1"/>
</dbReference>
<organism evidence="5">
    <name type="scientific">Candidatus Enterococcus clewellii</name>
    <dbReference type="NCBI Taxonomy" id="1834193"/>
    <lineage>
        <taxon>Bacteria</taxon>
        <taxon>Bacillati</taxon>
        <taxon>Bacillota</taxon>
        <taxon>Bacilli</taxon>
        <taxon>Lactobacillales</taxon>
        <taxon>Enterococcaceae</taxon>
        <taxon>Enterococcus</taxon>
    </lineage>
</organism>
<dbReference type="InterPro" id="IPR036770">
    <property type="entry name" value="Ankyrin_rpt-contain_sf"/>
</dbReference>
<name>A0A242K9R9_9ENTE</name>
<gene>
    <name evidence="5" type="ORF">A5888_001844</name>
    <name evidence="6" type="ORF">A5888_003087</name>
</gene>
<proteinExistence type="predicted"/>
<dbReference type="AlphaFoldDB" id="A0A242K9R9"/>
<evidence type="ECO:0000313" key="6">
    <source>
        <dbReference type="EMBL" id="WYJ91319.1"/>
    </source>
</evidence>
<dbReference type="EMBL" id="CP147247">
    <property type="protein sequence ID" value="WYJ91319.1"/>
    <property type="molecule type" value="Genomic_DNA"/>
</dbReference>
<feature type="region of interest" description="Disordered" evidence="4">
    <location>
        <begin position="31"/>
        <end position="69"/>
    </location>
</feature>